<dbReference type="PROSITE" id="PS50088">
    <property type="entry name" value="ANK_REPEAT"/>
    <property type="match status" value="4"/>
</dbReference>
<dbReference type="SUPFAM" id="SSF48403">
    <property type="entry name" value="Ankyrin repeat"/>
    <property type="match status" value="1"/>
</dbReference>
<dbReference type="PROSITE" id="PS50297">
    <property type="entry name" value="ANK_REP_REGION"/>
    <property type="match status" value="4"/>
</dbReference>
<evidence type="ECO:0000256" key="5">
    <source>
        <dbReference type="ARBA" id="ARBA00023098"/>
    </source>
</evidence>
<evidence type="ECO:0000256" key="6">
    <source>
        <dbReference type="ARBA" id="ARBA00023422"/>
    </source>
</evidence>
<evidence type="ECO:0000259" key="9">
    <source>
        <dbReference type="PROSITE" id="PS51635"/>
    </source>
</evidence>
<organism evidence="10 11">
    <name type="scientific">Colius striatus</name>
    <name type="common">Speckled mousebird</name>
    <dbReference type="NCBI Taxonomy" id="57412"/>
    <lineage>
        <taxon>Eukaryota</taxon>
        <taxon>Metazoa</taxon>
        <taxon>Chordata</taxon>
        <taxon>Craniata</taxon>
        <taxon>Vertebrata</taxon>
        <taxon>Euteleostomi</taxon>
        <taxon>Archelosauria</taxon>
        <taxon>Archosauria</taxon>
        <taxon>Dinosauria</taxon>
        <taxon>Saurischia</taxon>
        <taxon>Theropoda</taxon>
        <taxon>Coelurosauria</taxon>
        <taxon>Aves</taxon>
        <taxon>Neognathae</taxon>
        <taxon>Neoaves</taxon>
        <taxon>Telluraves</taxon>
        <taxon>Coraciimorphae</taxon>
        <taxon>Coliiformes</taxon>
        <taxon>Coliidae</taxon>
        <taxon>Colius</taxon>
    </lineage>
</organism>
<evidence type="ECO:0000313" key="11">
    <source>
        <dbReference type="Proteomes" id="UP000053615"/>
    </source>
</evidence>
<dbReference type="EMBL" id="KK533042">
    <property type="protein sequence ID" value="KFP28601.1"/>
    <property type="molecule type" value="Genomic_DNA"/>
</dbReference>
<evidence type="ECO:0000256" key="7">
    <source>
        <dbReference type="PROSITE-ProRule" id="PRU00023"/>
    </source>
</evidence>
<feature type="short sequence motif" description="GXSXG" evidence="8">
    <location>
        <begin position="519"/>
        <end position="523"/>
    </location>
</feature>
<dbReference type="Gene3D" id="3.40.1090.10">
    <property type="entry name" value="Cytosolic phospholipase A2 catalytic domain"/>
    <property type="match status" value="1"/>
</dbReference>
<dbReference type="Gene3D" id="1.25.40.20">
    <property type="entry name" value="Ankyrin repeat-containing domain"/>
    <property type="match status" value="2"/>
</dbReference>
<keyword evidence="2" id="KW-0677">Repeat</keyword>
<dbReference type="InterPro" id="IPR047148">
    <property type="entry name" value="PLPL9"/>
</dbReference>
<dbReference type="GO" id="GO:0052816">
    <property type="term" value="F:long-chain fatty acyl-CoA hydrolase activity"/>
    <property type="evidence" value="ECO:0007669"/>
    <property type="project" value="TreeGrafter"/>
</dbReference>
<evidence type="ECO:0000313" key="10">
    <source>
        <dbReference type="EMBL" id="KFP28601.1"/>
    </source>
</evidence>
<dbReference type="PANTHER" id="PTHR24139">
    <property type="entry name" value="CALCIUM-INDEPENDENT PHOSPHOLIPASE A2"/>
    <property type="match status" value="1"/>
</dbReference>
<evidence type="ECO:0000256" key="1">
    <source>
        <dbReference type="ARBA" id="ARBA00013278"/>
    </source>
</evidence>
<evidence type="ECO:0000256" key="4">
    <source>
        <dbReference type="ARBA" id="ARBA00023043"/>
    </source>
</evidence>
<dbReference type="InterPro" id="IPR002641">
    <property type="entry name" value="PNPLA_dom"/>
</dbReference>
<dbReference type="FunFam" id="1.25.40.20:FF:000338">
    <property type="entry name" value="85/88 kDa calcium-independent phospholipase A2"/>
    <property type="match status" value="1"/>
</dbReference>
<dbReference type="Pfam" id="PF12796">
    <property type="entry name" value="Ank_2"/>
    <property type="match status" value="2"/>
</dbReference>
<accession>A0A091JWX1</accession>
<dbReference type="PANTHER" id="PTHR24139:SF34">
    <property type="entry name" value="85_88 KDA CALCIUM-INDEPENDENT PHOSPHOLIPASE A2"/>
    <property type="match status" value="1"/>
</dbReference>
<feature type="short sequence motif" description="GXGXXG" evidence="8">
    <location>
        <begin position="487"/>
        <end position="492"/>
    </location>
</feature>
<dbReference type="AlphaFoldDB" id="A0A091JWX1"/>
<dbReference type="PROSITE" id="PS51635">
    <property type="entry name" value="PNPLA"/>
    <property type="match status" value="1"/>
</dbReference>
<dbReference type="SMART" id="SM00248">
    <property type="entry name" value="ANK"/>
    <property type="match status" value="6"/>
</dbReference>
<dbReference type="EC" id="3.1.1.4" evidence="1"/>
<keyword evidence="11" id="KW-1185">Reference proteome</keyword>
<dbReference type="Proteomes" id="UP000053615">
    <property type="component" value="Unassembled WGS sequence"/>
</dbReference>
<name>A0A091JWX1_COLST</name>
<keyword evidence="3" id="KW-0378">Hydrolase</keyword>
<feature type="domain" description="PNPLA" evidence="9">
    <location>
        <begin position="483"/>
        <end position="635"/>
    </location>
</feature>
<gene>
    <name evidence="10" type="ORF">N325_01846</name>
</gene>
<keyword evidence="4 7" id="KW-0040">ANK repeat</keyword>
<dbReference type="SUPFAM" id="SSF52151">
    <property type="entry name" value="FabD/lysophospholipase-like"/>
    <property type="match status" value="1"/>
</dbReference>
<dbReference type="GO" id="GO:2000304">
    <property type="term" value="P:positive regulation of ceramide biosynthetic process"/>
    <property type="evidence" value="ECO:0007669"/>
    <property type="project" value="TreeGrafter"/>
</dbReference>
<comment type="catalytic activity">
    <reaction evidence="6">
        <text>a 1,2-diacyl-sn-glycero-3-phosphocholine + H2O = a 1-acyl-sn-glycero-3-phosphocholine + a fatty acid + H(+)</text>
        <dbReference type="Rhea" id="RHEA:15801"/>
        <dbReference type="ChEBI" id="CHEBI:15377"/>
        <dbReference type="ChEBI" id="CHEBI:15378"/>
        <dbReference type="ChEBI" id="CHEBI:28868"/>
        <dbReference type="ChEBI" id="CHEBI:57643"/>
        <dbReference type="ChEBI" id="CHEBI:58168"/>
        <dbReference type="EC" id="3.1.1.4"/>
    </reaction>
    <physiologicalReaction direction="left-to-right" evidence="6">
        <dbReference type="Rhea" id="RHEA:15802"/>
    </physiologicalReaction>
</comment>
<dbReference type="GO" id="GO:0035965">
    <property type="term" value="P:cardiolipin acyl-chain remodeling"/>
    <property type="evidence" value="ECO:0007669"/>
    <property type="project" value="TreeGrafter"/>
</dbReference>
<reference evidence="10 11" key="1">
    <citation type="submission" date="2014-04" db="EMBL/GenBank/DDBJ databases">
        <title>Genome evolution of avian class.</title>
        <authorList>
            <person name="Zhang G."/>
            <person name="Li C."/>
        </authorList>
    </citation>
    <scope>NUCLEOTIDE SEQUENCE [LARGE SCALE GENOMIC DNA]</scope>
    <source>
        <strain evidence="10">BGI_N325</strain>
    </source>
</reference>
<evidence type="ECO:0000256" key="3">
    <source>
        <dbReference type="ARBA" id="ARBA00022801"/>
    </source>
</evidence>
<dbReference type="InterPro" id="IPR036770">
    <property type="entry name" value="Ankyrin_rpt-contain_sf"/>
</dbReference>
<dbReference type="GO" id="GO:0047499">
    <property type="term" value="F:calcium-independent phospholipase A2 activity"/>
    <property type="evidence" value="ECO:0007669"/>
    <property type="project" value="InterPro"/>
</dbReference>
<comment type="caution">
    <text evidence="8">Lacks conserved residue(s) required for the propagation of feature annotation.</text>
</comment>
<sequence>MQFFGRLVNTINSVTQIFTNPYRVKEVPAAEYAAHICLREDGRVALYKNSLARSWDCLLVNPQSPHVAFRLFQLDNEAEALARFEQYAGQLRPFYESSHQPLSLEDLQQLSDCFRNHPSWTPAHVAVEIGRRENFRHNHLLSCSCVNSRDSEDGCTPLHLACRRGDVECLLELLECHARVDITDHSGETVFHYAVRGNSPHVIELLGRTPTAGLDHLSHEGLTALHLACQLGKEDMVQALLKVRASCSVVGTLGYPIHVSLKFSQKGCAQAILEADASQVRSKDPRYEATPLHWAKKAEMTRLLLEHGAEVNARSCTADQALHIAVARGRLDCAMVLLTHGASTNARGQDGNTPLHLAMKHDHLDMIKAIIVFGGDVEIPNDFGETPGLLAARSSKGANRKVLLDLLQTVGTERCHPPNPDSPSLAPSAASSFLEGQPSTWSSSSSLGYKDLLCVSATLGQLLKAPDVLDSPSEGRRNHDRLLCLDGGGIRGLVLIQLLLAIEKAAGRPIREIFDWIAGTSTGGILALAIVHGKSMDYMRCLYFRMKDMVFQGSRPYESEPLDEFLKKEFGENTKMTDVQTPKVMVTGTLCDRQPAELHLFRNYPVPETKTPTEYKTSASFKPLTQPERKYWHTA</sequence>
<dbReference type="PRINTS" id="PR01415">
    <property type="entry name" value="ANKYRIN"/>
</dbReference>
<protein>
    <recommendedName>
        <fullName evidence="1">phospholipase A2</fullName>
        <ecNumber evidence="1">3.1.1.4</ecNumber>
    </recommendedName>
</protein>
<feature type="repeat" description="ANK" evidence="7">
    <location>
        <begin position="153"/>
        <end position="185"/>
    </location>
</feature>
<feature type="repeat" description="ANK" evidence="7">
    <location>
        <begin position="220"/>
        <end position="252"/>
    </location>
</feature>
<feature type="non-terminal residue" evidence="10">
    <location>
        <position position="635"/>
    </location>
</feature>
<keyword evidence="5" id="KW-0443">Lipid metabolism</keyword>
<feature type="repeat" description="ANK" evidence="7">
    <location>
        <begin position="317"/>
        <end position="349"/>
    </location>
</feature>
<dbReference type="InterPro" id="IPR016035">
    <property type="entry name" value="Acyl_Trfase/lysoPLipase"/>
</dbReference>
<proteinExistence type="predicted"/>
<dbReference type="GO" id="GO:0005739">
    <property type="term" value="C:mitochondrion"/>
    <property type="evidence" value="ECO:0007669"/>
    <property type="project" value="TreeGrafter"/>
</dbReference>
<evidence type="ECO:0000256" key="2">
    <source>
        <dbReference type="ARBA" id="ARBA00022737"/>
    </source>
</evidence>
<dbReference type="Pfam" id="PF00023">
    <property type="entry name" value="Ank"/>
    <property type="match status" value="2"/>
</dbReference>
<feature type="repeat" description="ANK" evidence="7">
    <location>
        <begin position="350"/>
        <end position="382"/>
    </location>
</feature>
<evidence type="ECO:0000256" key="8">
    <source>
        <dbReference type="PROSITE-ProRule" id="PRU01161"/>
    </source>
</evidence>
<dbReference type="InterPro" id="IPR002110">
    <property type="entry name" value="Ankyrin_rpt"/>
</dbReference>
<dbReference type="Pfam" id="PF01734">
    <property type="entry name" value="Patatin"/>
    <property type="match status" value="1"/>
</dbReference>